<dbReference type="Proteomes" id="UP000298615">
    <property type="component" value="Chromosome"/>
</dbReference>
<feature type="region of interest" description="Disordered" evidence="2">
    <location>
        <begin position="19"/>
        <end position="49"/>
    </location>
</feature>
<keyword evidence="5" id="KW-1185">Reference proteome</keyword>
<feature type="domain" description="Cell envelope-related transcriptional attenuator" evidence="3">
    <location>
        <begin position="127"/>
        <end position="290"/>
    </location>
</feature>
<evidence type="ECO:0000256" key="2">
    <source>
        <dbReference type="SAM" id="MobiDB-lite"/>
    </source>
</evidence>
<dbReference type="PANTHER" id="PTHR33392">
    <property type="entry name" value="POLYISOPRENYL-TEICHOIC ACID--PEPTIDOGLYCAN TEICHOIC ACID TRANSFERASE TAGU"/>
    <property type="match status" value="1"/>
</dbReference>
<reference evidence="4 5" key="1">
    <citation type="submission" date="2019-04" db="EMBL/GenBank/DDBJ databases">
        <title>Vagococcus sp. nov., isolated from faeces of yaks (Bos grunniens).</title>
        <authorList>
            <person name="Ge Y."/>
        </authorList>
    </citation>
    <scope>NUCLEOTIDE SEQUENCE [LARGE SCALE GENOMIC DNA]</scope>
    <source>
        <strain evidence="4 5">MN-17</strain>
    </source>
</reference>
<dbReference type="PANTHER" id="PTHR33392:SF3">
    <property type="entry name" value="POLYISOPRENYL-TEICHOIC ACID--PEPTIDOGLYCAN TEICHOIC ACID TRANSFERASE TAGT"/>
    <property type="match status" value="1"/>
</dbReference>
<protein>
    <submittedName>
        <fullName evidence="4">LytR family transcriptional regulator</fullName>
    </submittedName>
</protein>
<dbReference type="AlphaFoldDB" id="A0A4D7CSA2"/>
<feature type="compositionally biased region" description="Basic residues" evidence="2">
    <location>
        <begin position="37"/>
        <end position="49"/>
    </location>
</feature>
<accession>A0A4D7CSA2</accession>
<organism evidence="4 5">
    <name type="scientific">Vagococcus zengguangii</name>
    <dbReference type="NCBI Taxonomy" id="2571750"/>
    <lineage>
        <taxon>Bacteria</taxon>
        <taxon>Bacillati</taxon>
        <taxon>Bacillota</taxon>
        <taxon>Bacilli</taxon>
        <taxon>Lactobacillales</taxon>
        <taxon>Enterococcaceae</taxon>
        <taxon>Vagococcus</taxon>
    </lineage>
</organism>
<dbReference type="InterPro" id="IPR050922">
    <property type="entry name" value="LytR/CpsA/Psr_CW_biosynth"/>
</dbReference>
<evidence type="ECO:0000259" key="3">
    <source>
        <dbReference type="Pfam" id="PF03816"/>
    </source>
</evidence>
<sequence length="404" mass="45376">MELRIRKIKKDVNKMTQSQIASRSEYRRSQKKLGGYKARRKRKENNKRGKGKAVLKTLLLLFLLVILGGLAYAAKLVGQTTRVIDNSYSPISTRSDLNLHIDPINDPISILLMGVDNDEDRDLQSTRTDSMILLTMSPEKEVINMVSIPRDTYTYIEVPNYYSGYEKINSAYAQGESYAKSEGENVESESAEAAIDAVENLFNTTINYYITVDFNAFESVVDAFGGVEVDVPYDIVEQNAKGEVVVDLKEGKRRLNGEQALAFARTRKKDNDIERGNRQQEVLMSLINQAMNVGSISKLESVLKAMDGHFWTNIDRSTIMKIGESGLSTNYTINQNKLSWMSFSYYGASYVGLHQDSIDYVSHKINVLLGKEPEDERDAADYEFVSNGIVSPSTFPQDGMGIPD</sequence>
<dbReference type="EMBL" id="CP039712">
    <property type="protein sequence ID" value="QCI87049.1"/>
    <property type="molecule type" value="Genomic_DNA"/>
</dbReference>
<dbReference type="Pfam" id="PF03816">
    <property type="entry name" value="LytR_cpsA_psr"/>
    <property type="match status" value="1"/>
</dbReference>
<dbReference type="NCBIfam" id="TIGR00350">
    <property type="entry name" value="lytR_cpsA_psr"/>
    <property type="match status" value="1"/>
</dbReference>
<comment type="similarity">
    <text evidence="1">Belongs to the LytR/CpsA/Psr (LCP) family.</text>
</comment>
<name>A0A4D7CSA2_9ENTE</name>
<dbReference type="Gene3D" id="3.40.630.190">
    <property type="entry name" value="LCP protein"/>
    <property type="match status" value="1"/>
</dbReference>
<evidence type="ECO:0000313" key="5">
    <source>
        <dbReference type="Proteomes" id="UP000298615"/>
    </source>
</evidence>
<evidence type="ECO:0000256" key="1">
    <source>
        <dbReference type="ARBA" id="ARBA00006068"/>
    </source>
</evidence>
<dbReference type="InterPro" id="IPR004474">
    <property type="entry name" value="LytR_CpsA_psr"/>
</dbReference>
<gene>
    <name evidence="4" type="ORF">FA707_08755</name>
</gene>
<dbReference type="KEGG" id="vao:FA707_08755"/>
<proteinExistence type="inferred from homology"/>
<evidence type="ECO:0000313" key="4">
    <source>
        <dbReference type="EMBL" id="QCI87049.1"/>
    </source>
</evidence>